<dbReference type="RefSeq" id="WP_115025535.1">
    <property type="nucleotide sequence ID" value="NZ_UGHZ01000001.1"/>
</dbReference>
<reference evidence="1 2" key="1">
    <citation type="submission" date="2018-06" db="EMBL/GenBank/DDBJ databases">
        <authorList>
            <consortium name="Pathogen Informatics"/>
            <person name="Doyle S."/>
        </authorList>
    </citation>
    <scope>NUCLEOTIDE SEQUENCE [LARGE SCALE GENOMIC DNA]</scope>
    <source>
        <strain evidence="1 2">NCTC12221</strain>
    </source>
</reference>
<dbReference type="EMBL" id="UGHZ01000001">
    <property type="protein sequence ID" value="STP08684.1"/>
    <property type="molecule type" value="Genomic_DNA"/>
</dbReference>
<gene>
    <name evidence="1" type="ORF">NCTC12221_00097</name>
</gene>
<protein>
    <submittedName>
        <fullName evidence="1">Nucleoside 5-triphosphatase RdgB (DHAPTP, dITP,XTP-specific)</fullName>
        <ecNumber evidence="1">3.6.1.15</ecNumber>
    </submittedName>
</protein>
<dbReference type="GO" id="GO:0017111">
    <property type="term" value="F:ribonucleoside triphosphate phosphatase activity"/>
    <property type="evidence" value="ECO:0007669"/>
    <property type="project" value="UniProtKB-EC"/>
</dbReference>
<keyword evidence="1" id="KW-0378">Hydrolase</keyword>
<accession>A0A377JM77</accession>
<proteinExistence type="predicted"/>
<name>A0A377JM77_9HELI</name>
<organism evidence="1 2">
    <name type="scientific">Helicobacter cinaedi</name>
    <dbReference type="NCBI Taxonomy" id="213"/>
    <lineage>
        <taxon>Bacteria</taxon>
        <taxon>Pseudomonadati</taxon>
        <taxon>Campylobacterota</taxon>
        <taxon>Epsilonproteobacteria</taxon>
        <taxon>Campylobacterales</taxon>
        <taxon>Helicobacteraceae</taxon>
        <taxon>Helicobacter</taxon>
    </lineage>
</organism>
<sequence>MKKSIALDIFDENGASLGKKRFYTTLDSKESINKWIKQYDDKAITEISYMCNPSPDFQHNSQLYISQKKGIEHFNFFKLFKNNLIVGAVYFSVRHCIKATWINHNDQFLNPNKKWEKDTEFHSDCLAFMLFHGKNRITAKDGTNHFIPFSEKDIDAAEAFESYFMQDFLQGKIKQDSKSTDSKSLFKDELDFIPTKPLIFSDEAKEVLQAGKEIFKHYHTQAKDSKDYNPNAALYDIKAHFQGFNDKGKMNPPQKAQDEAYKQKLGELNYALKNLAKKIEVKVYEYGFLLP</sequence>
<dbReference type="AlphaFoldDB" id="A0A377JM77"/>
<dbReference type="Proteomes" id="UP000255335">
    <property type="component" value="Unassembled WGS sequence"/>
</dbReference>
<dbReference type="EC" id="3.6.1.15" evidence="1"/>
<evidence type="ECO:0000313" key="2">
    <source>
        <dbReference type="Proteomes" id="UP000255335"/>
    </source>
</evidence>
<evidence type="ECO:0000313" key="1">
    <source>
        <dbReference type="EMBL" id="STP08684.1"/>
    </source>
</evidence>